<keyword evidence="2" id="KW-1185">Reference proteome</keyword>
<dbReference type="EMBL" id="BDIP01001358">
    <property type="protein sequence ID" value="GIQ84228.1"/>
    <property type="molecule type" value="Genomic_DNA"/>
</dbReference>
<reference evidence="1 2" key="1">
    <citation type="journal article" date="2018" name="PLoS ONE">
        <title>The draft genome of Kipferlia bialata reveals reductive genome evolution in fornicate parasites.</title>
        <authorList>
            <person name="Tanifuji G."/>
            <person name="Takabayashi S."/>
            <person name="Kume K."/>
            <person name="Takagi M."/>
            <person name="Nakayama T."/>
            <person name="Kamikawa R."/>
            <person name="Inagaki Y."/>
            <person name="Hashimoto T."/>
        </authorList>
    </citation>
    <scope>NUCLEOTIDE SEQUENCE [LARGE SCALE GENOMIC DNA]</scope>
    <source>
        <strain evidence="1">NY0173</strain>
    </source>
</reference>
<proteinExistence type="predicted"/>
<accession>A0A9K3CVS1</accession>
<dbReference type="Proteomes" id="UP000265618">
    <property type="component" value="Unassembled WGS sequence"/>
</dbReference>
<sequence length="116" mass="13183">VRVTTKGTDYTKEQIAWIIDHIKLGNRLLRPLSEEEQQALTLRVLEDGLVGSDVWNRYNRALSNTIEKYGMASGEKGIAFTKELWWGTVFREIKEEVLSAFKQVCPYANASMSASD</sequence>
<feature type="non-terminal residue" evidence="1">
    <location>
        <position position="1"/>
    </location>
</feature>
<organism evidence="1 2">
    <name type="scientific">Kipferlia bialata</name>
    <dbReference type="NCBI Taxonomy" id="797122"/>
    <lineage>
        <taxon>Eukaryota</taxon>
        <taxon>Metamonada</taxon>
        <taxon>Carpediemonas-like organisms</taxon>
        <taxon>Kipferlia</taxon>
    </lineage>
</organism>
<comment type="caution">
    <text evidence="1">The sequence shown here is derived from an EMBL/GenBank/DDBJ whole genome shotgun (WGS) entry which is preliminary data.</text>
</comment>
<gene>
    <name evidence="1" type="ORF">KIPB_005680</name>
</gene>
<evidence type="ECO:0000313" key="2">
    <source>
        <dbReference type="Proteomes" id="UP000265618"/>
    </source>
</evidence>
<name>A0A9K3CVS1_9EUKA</name>
<evidence type="ECO:0000313" key="1">
    <source>
        <dbReference type="EMBL" id="GIQ84228.1"/>
    </source>
</evidence>
<protein>
    <submittedName>
        <fullName evidence="1">Uncharacterized protein</fullName>
    </submittedName>
</protein>
<dbReference type="AlphaFoldDB" id="A0A9K3CVS1"/>